<comment type="similarity">
    <text evidence="1">Belongs to the bactofilin family.</text>
</comment>
<dbReference type="RefSeq" id="WP_034424088.1">
    <property type="nucleotide sequence ID" value="NZ_CP045798.1"/>
</dbReference>
<reference evidence="2 3" key="1">
    <citation type="journal article" date="2019" name="Front. Microbiol.">
        <title>Thermoanaerosceptrum fracticalcis gen. nov. sp. nov., a Novel Fumarate-Fermenting Microorganism From a Deep Fractured Carbonate Aquifer of the US Great Basin.</title>
        <authorList>
            <person name="Hamilton-Brehm S.D."/>
            <person name="Stewart L.E."/>
            <person name="Zavarin M."/>
            <person name="Caldwell M."/>
            <person name="Lawson P.A."/>
            <person name="Onstott T.C."/>
            <person name="Grzymski J."/>
            <person name="Neveux I."/>
            <person name="Lollar B.S."/>
            <person name="Russell C.E."/>
            <person name="Moser D.P."/>
        </authorList>
    </citation>
    <scope>NUCLEOTIDE SEQUENCE [LARGE SCALE GENOMIC DNA]</scope>
    <source>
        <strain evidence="2 3">DRI-13</strain>
    </source>
</reference>
<proteinExistence type="inferred from homology"/>
<dbReference type="Pfam" id="PF04519">
    <property type="entry name" value="Bactofilin"/>
    <property type="match status" value="1"/>
</dbReference>
<evidence type="ECO:0000256" key="1">
    <source>
        <dbReference type="ARBA" id="ARBA00044755"/>
    </source>
</evidence>
<dbReference type="KEGG" id="tfr:BR63_13400"/>
<dbReference type="Proteomes" id="UP000515847">
    <property type="component" value="Chromosome"/>
</dbReference>
<dbReference type="EMBL" id="CP045798">
    <property type="protein sequence ID" value="QNB47207.1"/>
    <property type="molecule type" value="Genomic_DNA"/>
</dbReference>
<dbReference type="InterPro" id="IPR007607">
    <property type="entry name" value="BacA/B"/>
</dbReference>
<name>A0A7G6E553_THEFR</name>
<evidence type="ECO:0000313" key="3">
    <source>
        <dbReference type="Proteomes" id="UP000515847"/>
    </source>
</evidence>
<dbReference type="PANTHER" id="PTHR35024">
    <property type="entry name" value="HYPOTHETICAL CYTOSOLIC PROTEIN"/>
    <property type="match status" value="1"/>
</dbReference>
<evidence type="ECO:0000313" key="2">
    <source>
        <dbReference type="EMBL" id="QNB47207.1"/>
    </source>
</evidence>
<dbReference type="AlphaFoldDB" id="A0A7G6E553"/>
<dbReference type="PANTHER" id="PTHR35024:SF4">
    <property type="entry name" value="POLYMER-FORMING CYTOSKELETAL PROTEIN"/>
    <property type="match status" value="1"/>
</dbReference>
<organism evidence="2 3">
    <name type="scientific">Thermanaerosceptrum fracticalcis</name>
    <dbReference type="NCBI Taxonomy" id="1712410"/>
    <lineage>
        <taxon>Bacteria</taxon>
        <taxon>Bacillati</taxon>
        <taxon>Bacillota</taxon>
        <taxon>Clostridia</taxon>
        <taxon>Eubacteriales</taxon>
        <taxon>Peptococcaceae</taxon>
        <taxon>Thermanaerosceptrum</taxon>
    </lineage>
</organism>
<accession>A0A7G6E553</accession>
<keyword evidence="3" id="KW-1185">Reference proteome</keyword>
<gene>
    <name evidence="2" type="ORF">BR63_13400</name>
</gene>
<sequence length="131" mass="13988">MFGKKPVETPANFEKVDTLIGKDTHFQGAITATGTVRIDGSFQGEIKTKGDLVIGESGRVEAHVEGRNVLVGGYFKGNIVASGKVDLSPTGKVFGDMKVKNLIIEEGAVFKGNCLMEKEEEKNVSKDSAAK</sequence>
<dbReference type="OrthoDB" id="9802488at2"/>
<protein>
    <submittedName>
        <fullName evidence="2">Cell shape determination protein CcmA</fullName>
    </submittedName>
</protein>